<protein>
    <submittedName>
        <fullName evidence="3">DUF871 domain-containing protein</fullName>
    </submittedName>
</protein>
<dbReference type="Pfam" id="PF19200">
    <property type="entry name" value="MupG_N"/>
    <property type="match status" value="1"/>
</dbReference>
<dbReference type="SUPFAM" id="SSF51445">
    <property type="entry name" value="(Trans)glycosidases"/>
    <property type="match status" value="1"/>
</dbReference>
<evidence type="ECO:0000313" key="3">
    <source>
        <dbReference type="EMBL" id="MBL4931548.1"/>
    </source>
</evidence>
<evidence type="ECO:0000259" key="1">
    <source>
        <dbReference type="Pfam" id="PF05913"/>
    </source>
</evidence>
<sequence>MLGISIYLSENEQDNMRRIEDASKYGIDKIFTSLHIPEDGNKEEQPDLFKRLCEYAKKHSMEVYGDFGPDSFKRMGLDINDIKGIYDIGISGIRIDYGYDDEIIAEISKGIRIFLNASTLTREQIVNLKELGANFNNIEAWHNFYPRPETGLDKVYFIEKNKMIKSFGIKVSAYVVGDKIKRGPLFLGLPTLESHRYESTYNSAVELLYEYDVDDVYIGDIEACTETLERMAYLKDNIIVLRYKKEFGAERYKELLNKTYTSRGDESRDVIRAEESRGYAGSNSTIIKKENTIERYKGSITIDNEGYKRYMGELQITKDDLSANENVNVLGKIINEDKNLINFIKGRVRFKLIEA</sequence>
<dbReference type="RefSeq" id="WP_202766932.1">
    <property type="nucleotide sequence ID" value="NZ_JAESWA010000020.1"/>
</dbReference>
<evidence type="ECO:0000313" key="4">
    <source>
        <dbReference type="Proteomes" id="UP000623681"/>
    </source>
</evidence>
<dbReference type="Proteomes" id="UP000623681">
    <property type="component" value="Unassembled WGS sequence"/>
</dbReference>
<dbReference type="Gene3D" id="2.40.100.10">
    <property type="entry name" value="Cyclophilin-like"/>
    <property type="match status" value="1"/>
</dbReference>
<dbReference type="InterPro" id="IPR029000">
    <property type="entry name" value="Cyclophilin-like_dom_sf"/>
</dbReference>
<dbReference type="InterPro" id="IPR043894">
    <property type="entry name" value="MupG_C"/>
</dbReference>
<dbReference type="Pfam" id="PF05913">
    <property type="entry name" value="MupG_C"/>
    <property type="match status" value="1"/>
</dbReference>
<dbReference type="Gene3D" id="3.20.20.70">
    <property type="entry name" value="Aldolase class I"/>
    <property type="match status" value="1"/>
</dbReference>
<proteinExistence type="predicted"/>
<dbReference type="InterPro" id="IPR008589">
    <property type="entry name" value="MupG"/>
</dbReference>
<dbReference type="SUPFAM" id="SSF50891">
    <property type="entry name" value="Cyclophilin-like"/>
    <property type="match status" value="1"/>
</dbReference>
<dbReference type="PANTHER" id="PTHR38435:SF2">
    <property type="entry name" value="DUF871 DOMAIN-CONTAINING PROTEIN"/>
    <property type="match status" value="1"/>
</dbReference>
<dbReference type="InterPro" id="IPR013785">
    <property type="entry name" value="Aldolase_TIM"/>
</dbReference>
<keyword evidence="4" id="KW-1185">Reference proteome</keyword>
<comment type="caution">
    <text evidence="3">The sequence shown here is derived from an EMBL/GenBank/DDBJ whole genome shotgun (WGS) entry which is preliminary data.</text>
</comment>
<reference evidence="3" key="1">
    <citation type="submission" date="2021-01" db="EMBL/GenBank/DDBJ databases">
        <title>Genome public.</title>
        <authorList>
            <person name="Liu C."/>
            <person name="Sun Q."/>
        </authorList>
    </citation>
    <scope>NUCLEOTIDE SEQUENCE</scope>
    <source>
        <strain evidence="3">YIM B02565</strain>
    </source>
</reference>
<dbReference type="PANTHER" id="PTHR38435">
    <property type="match status" value="1"/>
</dbReference>
<feature type="domain" description="6-phospho-N-acetylmuramidase C-terminal" evidence="1">
    <location>
        <begin position="249"/>
        <end position="352"/>
    </location>
</feature>
<name>A0A937FGF0_9CLOT</name>
<dbReference type="EMBL" id="JAESWA010000020">
    <property type="protein sequence ID" value="MBL4931548.1"/>
    <property type="molecule type" value="Genomic_DNA"/>
</dbReference>
<feature type="domain" description="6-phospho-N-acetylmuramidase N-terminal" evidence="2">
    <location>
        <begin position="2"/>
        <end position="232"/>
    </location>
</feature>
<accession>A0A937FGF0</accession>
<dbReference type="InterPro" id="IPR043797">
    <property type="entry name" value="MupG_N"/>
</dbReference>
<dbReference type="InterPro" id="IPR017853">
    <property type="entry name" value="GH"/>
</dbReference>
<evidence type="ECO:0000259" key="2">
    <source>
        <dbReference type="Pfam" id="PF19200"/>
    </source>
</evidence>
<organism evidence="3 4">
    <name type="scientific">Clostridium paridis</name>
    <dbReference type="NCBI Taxonomy" id="2803863"/>
    <lineage>
        <taxon>Bacteria</taxon>
        <taxon>Bacillati</taxon>
        <taxon>Bacillota</taxon>
        <taxon>Clostridia</taxon>
        <taxon>Eubacteriales</taxon>
        <taxon>Clostridiaceae</taxon>
        <taxon>Clostridium</taxon>
    </lineage>
</organism>
<dbReference type="AlphaFoldDB" id="A0A937FGF0"/>
<gene>
    <name evidence="3" type="ORF">JK634_07005</name>
</gene>